<dbReference type="EMBL" id="WJJP01000698">
    <property type="protein sequence ID" value="MBD3327165.1"/>
    <property type="molecule type" value="Genomic_DNA"/>
</dbReference>
<keyword evidence="3" id="KW-0560">Oxidoreductase</keyword>
<evidence type="ECO:0000313" key="6">
    <source>
        <dbReference type="EMBL" id="MBD3327165.1"/>
    </source>
</evidence>
<comment type="similarity">
    <text evidence="4">Belongs to the zinc-containing alcohol dehydrogenase family.</text>
</comment>
<dbReference type="InterPro" id="IPR013149">
    <property type="entry name" value="ADH-like_C"/>
</dbReference>
<dbReference type="Gene3D" id="3.40.50.720">
    <property type="entry name" value="NAD(P)-binding Rossmann-like Domain"/>
    <property type="match status" value="1"/>
</dbReference>
<dbReference type="Pfam" id="PF00107">
    <property type="entry name" value="ADH_zinc_N"/>
    <property type="match status" value="1"/>
</dbReference>
<dbReference type="PANTHER" id="PTHR43401:SF2">
    <property type="entry name" value="L-THREONINE 3-DEHYDROGENASE"/>
    <property type="match status" value="1"/>
</dbReference>
<dbReference type="GO" id="GO:0008270">
    <property type="term" value="F:zinc ion binding"/>
    <property type="evidence" value="ECO:0007669"/>
    <property type="project" value="InterPro"/>
</dbReference>
<dbReference type="PROSITE" id="PS00059">
    <property type="entry name" value="ADH_ZINC"/>
    <property type="match status" value="1"/>
</dbReference>
<dbReference type="InterPro" id="IPR011032">
    <property type="entry name" value="GroES-like_sf"/>
</dbReference>
<dbReference type="SMART" id="SM00829">
    <property type="entry name" value="PKS_ER"/>
    <property type="match status" value="1"/>
</dbReference>
<evidence type="ECO:0000256" key="2">
    <source>
        <dbReference type="ARBA" id="ARBA00022833"/>
    </source>
</evidence>
<organism evidence="6 7">
    <name type="scientific">candidate division KSB3 bacterium</name>
    <dbReference type="NCBI Taxonomy" id="2044937"/>
    <lineage>
        <taxon>Bacteria</taxon>
        <taxon>candidate division KSB3</taxon>
    </lineage>
</organism>
<dbReference type="InterPro" id="IPR020843">
    <property type="entry name" value="ER"/>
</dbReference>
<evidence type="ECO:0000256" key="4">
    <source>
        <dbReference type="RuleBase" id="RU361277"/>
    </source>
</evidence>
<comment type="cofactor">
    <cofactor evidence="4">
        <name>Zn(2+)</name>
        <dbReference type="ChEBI" id="CHEBI:29105"/>
    </cofactor>
</comment>
<reference evidence="6" key="1">
    <citation type="submission" date="2019-11" db="EMBL/GenBank/DDBJ databases">
        <title>Microbial mats filling the niche in hypersaline microbial mats.</title>
        <authorList>
            <person name="Wong H.L."/>
            <person name="Macleod F.I."/>
            <person name="White R.A. III"/>
            <person name="Burns B.P."/>
        </authorList>
    </citation>
    <scope>NUCLEOTIDE SEQUENCE</scope>
    <source>
        <strain evidence="6">Rbin_158</strain>
    </source>
</reference>
<dbReference type="Pfam" id="PF08240">
    <property type="entry name" value="ADH_N"/>
    <property type="match status" value="1"/>
</dbReference>
<dbReference type="Gene3D" id="3.90.180.10">
    <property type="entry name" value="Medium-chain alcohol dehydrogenases, catalytic domain"/>
    <property type="match status" value="1"/>
</dbReference>
<dbReference type="InterPro" id="IPR050129">
    <property type="entry name" value="Zn_alcohol_dh"/>
</dbReference>
<dbReference type="AlphaFoldDB" id="A0A9D5Q7R5"/>
<keyword evidence="2 4" id="KW-0862">Zinc</keyword>
<dbReference type="SUPFAM" id="SSF51735">
    <property type="entry name" value="NAD(P)-binding Rossmann-fold domains"/>
    <property type="match status" value="1"/>
</dbReference>
<dbReference type="PANTHER" id="PTHR43401">
    <property type="entry name" value="L-THREONINE 3-DEHYDROGENASE"/>
    <property type="match status" value="1"/>
</dbReference>
<dbReference type="InterPro" id="IPR002328">
    <property type="entry name" value="ADH_Zn_CS"/>
</dbReference>
<evidence type="ECO:0000256" key="1">
    <source>
        <dbReference type="ARBA" id="ARBA00022723"/>
    </source>
</evidence>
<dbReference type="GO" id="GO:0016491">
    <property type="term" value="F:oxidoreductase activity"/>
    <property type="evidence" value="ECO:0007669"/>
    <property type="project" value="UniProtKB-KW"/>
</dbReference>
<evidence type="ECO:0000313" key="7">
    <source>
        <dbReference type="Proteomes" id="UP000649604"/>
    </source>
</evidence>
<dbReference type="InterPro" id="IPR036291">
    <property type="entry name" value="NAD(P)-bd_dom_sf"/>
</dbReference>
<dbReference type="Proteomes" id="UP000649604">
    <property type="component" value="Unassembled WGS sequence"/>
</dbReference>
<accession>A0A9D5Q7R5</accession>
<proteinExistence type="inferred from homology"/>
<evidence type="ECO:0000256" key="3">
    <source>
        <dbReference type="ARBA" id="ARBA00023002"/>
    </source>
</evidence>
<protein>
    <submittedName>
        <fullName evidence="6">Alcohol dehydrogenase catalytic domain-containing protein</fullName>
    </submittedName>
</protein>
<dbReference type="SUPFAM" id="SSF50129">
    <property type="entry name" value="GroES-like"/>
    <property type="match status" value="1"/>
</dbReference>
<gene>
    <name evidence="6" type="ORF">GF339_21445</name>
</gene>
<feature type="domain" description="Enoyl reductase (ER)" evidence="5">
    <location>
        <begin position="10"/>
        <end position="334"/>
    </location>
</feature>
<comment type="caution">
    <text evidence="6">The sequence shown here is derived from an EMBL/GenBank/DDBJ whole genome shotgun (WGS) entry which is preliminary data.</text>
</comment>
<dbReference type="InterPro" id="IPR013154">
    <property type="entry name" value="ADH-like_N"/>
</dbReference>
<name>A0A9D5Q7R5_9BACT</name>
<dbReference type="CDD" id="cd08234">
    <property type="entry name" value="threonine_DH_like"/>
    <property type="match status" value="1"/>
</dbReference>
<evidence type="ECO:0000259" key="5">
    <source>
        <dbReference type="SMART" id="SM00829"/>
    </source>
</evidence>
<keyword evidence="1 4" id="KW-0479">Metal-binding</keyword>
<sequence length="350" mass="38115">MKAAVLFRPGDVRLQDIEMPRPGVGDVLIRVKACGVCGTDNALYTGEYPANYPVVIGHEFAGEVVETGEGATKFQPGDRVTVDPNKVCHACAYCQSGHEHLCENLRSMGVHINGANAEYCVMPETNIYPLPASLTYEEAAFCEPLACAIHGVDLAQVHVGDTVLIIGAGGMGNLITQCMTHAGAARVVVSEPIARRRDTARENGATHLIDPLTQDVRQEITQIKRIGADVVFEAAGNPATQQSCLNWVRKGGTVVWFGCSPQETLIEVNPFIINEHEVKISGSFNNQFATARAVEMLGSRKVRVDNLISHRIPLTDYLDVFRLFGGEETLKLMVTMDSYEPIPNESEGRH</sequence>